<dbReference type="GO" id="GO:0006605">
    <property type="term" value="P:protein targeting"/>
    <property type="evidence" value="ECO:0007669"/>
    <property type="project" value="UniProtKB-UniRule"/>
</dbReference>
<dbReference type="HAMAP" id="MF_00422">
    <property type="entry name" value="SecE"/>
    <property type="match status" value="1"/>
</dbReference>
<sequence length="139" mass="15223">MADNKRRGEDAGDDGLRDERDEVVDEVTADSDATDDDATDADEPVSRGGTATRSRTRAGAADSKPKTRNETDRVGPFARVARFFREVVAELRKVIWPTRKELLTYTAVVVTFVAVMLTIVGLLDFAFAKGVLWVFGSPS</sequence>
<comment type="similarity">
    <text evidence="9">Belongs to the SecE/SEC61-gamma family.</text>
</comment>
<dbReference type="InterPro" id="IPR038379">
    <property type="entry name" value="SecE_sf"/>
</dbReference>
<keyword evidence="2 9" id="KW-0813">Transport</keyword>
<evidence type="ECO:0000256" key="10">
    <source>
        <dbReference type="SAM" id="MobiDB-lite"/>
    </source>
</evidence>
<evidence type="ECO:0000313" key="12">
    <source>
        <dbReference type="Proteomes" id="UP000198226"/>
    </source>
</evidence>
<feature type="region of interest" description="Disordered" evidence="10">
    <location>
        <begin position="1"/>
        <end position="73"/>
    </location>
</feature>
<dbReference type="EMBL" id="LT607752">
    <property type="protein sequence ID" value="SCG78721.1"/>
    <property type="molecule type" value="Genomic_DNA"/>
</dbReference>
<keyword evidence="12" id="KW-1185">Reference proteome</keyword>
<feature type="compositionally biased region" description="Low complexity" evidence="10">
    <location>
        <begin position="46"/>
        <end position="61"/>
    </location>
</feature>
<feature type="compositionally biased region" description="Basic and acidic residues" evidence="10">
    <location>
        <begin position="63"/>
        <end position="73"/>
    </location>
</feature>
<evidence type="ECO:0000256" key="3">
    <source>
        <dbReference type="ARBA" id="ARBA00022475"/>
    </source>
</evidence>
<dbReference type="InterPro" id="IPR001901">
    <property type="entry name" value="Translocase_SecE/Sec61-g"/>
</dbReference>
<evidence type="ECO:0000256" key="4">
    <source>
        <dbReference type="ARBA" id="ARBA00022692"/>
    </source>
</evidence>
<comment type="subcellular location">
    <subcellularLocation>
        <location evidence="9">Cell membrane</location>
        <topology evidence="9">Single-pass membrane protein</topology>
    </subcellularLocation>
    <subcellularLocation>
        <location evidence="1">Membrane</location>
    </subcellularLocation>
</comment>
<dbReference type="Gene3D" id="1.20.5.1030">
    <property type="entry name" value="Preprotein translocase secy subunit"/>
    <property type="match status" value="1"/>
</dbReference>
<evidence type="ECO:0000256" key="7">
    <source>
        <dbReference type="ARBA" id="ARBA00023010"/>
    </source>
</evidence>
<proteinExistence type="inferred from homology"/>
<dbReference type="GO" id="GO:0043952">
    <property type="term" value="P:protein transport by the Sec complex"/>
    <property type="evidence" value="ECO:0007669"/>
    <property type="project" value="UniProtKB-UniRule"/>
</dbReference>
<dbReference type="PANTHER" id="PTHR33910">
    <property type="entry name" value="PROTEIN TRANSLOCASE SUBUNIT SECE"/>
    <property type="match status" value="1"/>
</dbReference>
<feature type="compositionally biased region" description="Basic and acidic residues" evidence="10">
    <location>
        <begin position="1"/>
        <end position="20"/>
    </location>
</feature>
<feature type="compositionally biased region" description="Acidic residues" evidence="10">
    <location>
        <begin position="21"/>
        <end position="43"/>
    </location>
</feature>
<dbReference type="Proteomes" id="UP000198226">
    <property type="component" value="Chromosome I"/>
</dbReference>
<feature type="transmembrane region" description="Helical" evidence="9">
    <location>
        <begin position="102"/>
        <end position="123"/>
    </location>
</feature>
<keyword evidence="8 9" id="KW-0472">Membrane</keyword>
<evidence type="ECO:0000256" key="8">
    <source>
        <dbReference type="ARBA" id="ARBA00023136"/>
    </source>
</evidence>
<evidence type="ECO:0000256" key="5">
    <source>
        <dbReference type="ARBA" id="ARBA00022927"/>
    </source>
</evidence>
<evidence type="ECO:0000256" key="6">
    <source>
        <dbReference type="ARBA" id="ARBA00022989"/>
    </source>
</evidence>
<organism evidence="11 12">
    <name type="scientific">Micromonospora rifamycinica</name>
    <dbReference type="NCBI Taxonomy" id="291594"/>
    <lineage>
        <taxon>Bacteria</taxon>
        <taxon>Bacillati</taxon>
        <taxon>Actinomycetota</taxon>
        <taxon>Actinomycetes</taxon>
        <taxon>Micromonosporales</taxon>
        <taxon>Micromonosporaceae</taxon>
        <taxon>Micromonospora</taxon>
    </lineage>
</organism>
<dbReference type="OrthoDB" id="9805743at2"/>
<comment type="function">
    <text evidence="9">Essential subunit of the Sec protein translocation channel SecYEG. Clamps together the 2 halves of SecY. May contact the channel plug during translocation.</text>
</comment>
<protein>
    <recommendedName>
        <fullName evidence="9">Protein translocase subunit SecE</fullName>
    </recommendedName>
</protein>
<evidence type="ECO:0000313" key="11">
    <source>
        <dbReference type="EMBL" id="SCG78721.1"/>
    </source>
</evidence>
<dbReference type="GO" id="GO:0008320">
    <property type="term" value="F:protein transmembrane transporter activity"/>
    <property type="evidence" value="ECO:0007669"/>
    <property type="project" value="UniProtKB-UniRule"/>
</dbReference>
<dbReference type="Pfam" id="PF00584">
    <property type="entry name" value="SecE"/>
    <property type="match status" value="1"/>
</dbReference>
<accession>A0A120FA60</accession>
<keyword evidence="4 9" id="KW-0812">Transmembrane</keyword>
<dbReference type="GO" id="GO:0005886">
    <property type="term" value="C:plasma membrane"/>
    <property type="evidence" value="ECO:0007669"/>
    <property type="project" value="UniProtKB-SubCell"/>
</dbReference>
<dbReference type="PANTHER" id="PTHR33910:SF1">
    <property type="entry name" value="PROTEIN TRANSLOCASE SUBUNIT SECE"/>
    <property type="match status" value="1"/>
</dbReference>
<name>A0A120FA60_9ACTN</name>
<evidence type="ECO:0000256" key="9">
    <source>
        <dbReference type="HAMAP-Rule" id="MF_00422"/>
    </source>
</evidence>
<dbReference type="GO" id="GO:0009306">
    <property type="term" value="P:protein secretion"/>
    <property type="evidence" value="ECO:0007669"/>
    <property type="project" value="UniProtKB-UniRule"/>
</dbReference>
<evidence type="ECO:0000256" key="1">
    <source>
        <dbReference type="ARBA" id="ARBA00004370"/>
    </source>
</evidence>
<dbReference type="RefSeq" id="WP_067301368.1">
    <property type="nucleotide sequence ID" value="NZ_LRMV01000004.1"/>
</dbReference>
<keyword evidence="5 9" id="KW-0653">Protein transport</keyword>
<gene>
    <name evidence="9" type="primary">secE</name>
    <name evidence="11" type="ORF">GA0070623_4461</name>
</gene>
<reference evidence="12" key="1">
    <citation type="submission" date="2016-06" db="EMBL/GenBank/DDBJ databases">
        <authorList>
            <person name="Varghese N."/>
            <person name="Submissions Spin"/>
        </authorList>
    </citation>
    <scope>NUCLEOTIDE SEQUENCE [LARGE SCALE GENOMIC DNA]</scope>
    <source>
        <strain evidence="12">DSM 44983</strain>
    </source>
</reference>
<keyword evidence="7 9" id="KW-0811">Translocation</keyword>
<dbReference type="GO" id="GO:0065002">
    <property type="term" value="P:intracellular protein transmembrane transport"/>
    <property type="evidence" value="ECO:0007669"/>
    <property type="project" value="UniProtKB-UniRule"/>
</dbReference>
<dbReference type="AlphaFoldDB" id="A0A120FA60"/>
<dbReference type="PROSITE" id="PS01067">
    <property type="entry name" value="SECE_SEC61G"/>
    <property type="match status" value="1"/>
</dbReference>
<keyword evidence="6 9" id="KW-1133">Transmembrane helix</keyword>
<dbReference type="InterPro" id="IPR005807">
    <property type="entry name" value="SecE_bac"/>
</dbReference>
<evidence type="ECO:0000256" key="2">
    <source>
        <dbReference type="ARBA" id="ARBA00022448"/>
    </source>
</evidence>
<comment type="subunit">
    <text evidence="9">Component of the Sec protein translocase complex. Heterotrimer consisting of SecY, SecE and SecG subunits. The heterotrimers can form oligomers, although 1 heterotrimer is thought to be able to translocate proteins. Interacts with the ribosome. Interacts with SecDF, and other proteins may be involved. Interacts with SecA.</text>
</comment>
<dbReference type="NCBIfam" id="TIGR00964">
    <property type="entry name" value="secE_bact"/>
    <property type="match status" value="1"/>
</dbReference>
<keyword evidence="3 9" id="KW-1003">Cell membrane</keyword>